<dbReference type="InterPro" id="IPR029058">
    <property type="entry name" value="AB_hydrolase_fold"/>
</dbReference>
<evidence type="ECO:0000313" key="2">
    <source>
        <dbReference type="EMBL" id="MBD9698573.1"/>
    </source>
</evidence>
<dbReference type="Pfam" id="PF12697">
    <property type="entry name" value="Abhydrolase_6"/>
    <property type="match status" value="1"/>
</dbReference>
<reference evidence="2 3" key="1">
    <citation type="submission" date="2020-09" db="EMBL/GenBank/DDBJ databases">
        <title>Flavimobilis rhizosphaerae sp. nov., isolated from rhizosphere soil of Spartina alterniflora.</title>
        <authorList>
            <person name="Hanqin C."/>
        </authorList>
    </citation>
    <scope>NUCLEOTIDE SEQUENCE [LARGE SCALE GENOMIC DNA]</scope>
    <source>
        <strain evidence="2 3">GY 10621</strain>
    </source>
</reference>
<dbReference type="PANTHER" id="PTHR43798">
    <property type="entry name" value="MONOACYLGLYCEROL LIPASE"/>
    <property type="match status" value="1"/>
</dbReference>
<dbReference type="EMBL" id="JACZDF010000002">
    <property type="protein sequence ID" value="MBD9698573.1"/>
    <property type="molecule type" value="Genomic_DNA"/>
</dbReference>
<organism evidence="2 3">
    <name type="scientific">Flavimobilis rhizosphaerae</name>
    <dbReference type="NCBI Taxonomy" id="2775421"/>
    <lineage>
        <taxon>Bacteria</taxon>
        <taxon>Bacillati</taxon>
        <taxon>Actinomycetota</taxon>
        <taxon>Actinomycetes</taxon>
        <taxon>Micrococcales</taxon>
        <taxon>Jonesiaceae</taxon>
        <taxon>Flavimobilis</taxon>
    </lineage>
</organism>
<keyword evidence="2" id="KW-0378">Hydrolase</keyword>
<evidence type="ECO:0000259" key="1">
    <source>
        <dbReference type="Pfam" id="PF12697"/>
    </source>
</evidence>
<dbReference type="RefSeq" id="WP_192277986.1">
    <property type="nucleotide sequence ID" value="NZ_JACZDF010000002.1"/>
</dbReference>
<dbReference type="InterPro" id="IPR050266">
    <property type="entry name" value="AB_hydrolase_sf"/>
</dbReference>
<gene>
    <name evidence="2" type="ORF">IGS67_03570</name>
</gene>
<sequence>MAALNYGVVEAGSGHLGHVTWAAYGPPASPLTPVVLLHGLADSSACWPSVVEHLATDRLTIVTDLRGHGESPLPDALFTIKAAADDLAVVVRQVAQRPALVVGHSLGGLVAQDLAVRAPALLRGLVLEDPAWGIGRDRDAEVGAWVRTLRQSSYAQLVRQCLTENPDWPADEVAPWAESKLQVDPRVVDLAQGWGDGDRVGELARLAPQDEFSTTVVLGTPEHGSVVPAEMAERAELTIEGKGEVLVVEGAGHCVRRDRRAQFLAILDEALAAADGR</sequence>
<dbReference type="InterPro" id="IPR000073">
    <property type="entry name" value="AB_hydrolase_1"/>
</dbReference>
<dbReference type="Proteomes" id="UP000642107">
    <property type="component" value="Unassembled WGS sequence"/>
</dbReference>
<dbReference type="Gene3D" id="3.40.50.1820">
    <property type="entry name" value="alpha/beta hydrolase"/>
    <property type="match status" value="1"/>
</dbReference>
<keyword evidence="3" id="KW-1185">Reference proteome</keyword>
<dbReference type="GO" id="GO:0016787">
    <property type="term" value="F:hydrolase activity"/>
    <property type="evidence" value="ECO:0007669"/>
    <property type="project" value="UniProtKB-KW"/>
</dbReference>
<accession>A0ABR9DN77</accession>
<dbReference type="SUPFAM" id="SSF53474">
    <property type="entry name" value="alpha/beta-Hydrolases"/>
    <property type="match status" value="1"/>
</dbReference>
<feature type="domain" description="AB hydrolase-1" evidence="1">
    <location>
        <begin position="34"/>
        <end position="264"/>
    </location>
</feature>
<comment type="caution">
    <text evidence="2">The sequence shown here is derived from an EMBL/GenBank/DDBJ whole genome shotgun (WGS) entry which is preliminary data.</text>
</comment>
<proteinExistence type="predicted"/>
<name>A0ABR9DN77_9MICO</name>
<evidence type="ECO:0000313" key="3">
    <source>
        <dbReference type="Proteomes" id="UP000642107"/>
    </source>
</evidence>
<dbReference type="PANTHER" id="PTHR43798:SF33">
    <property type="entry name" value="HYDROLASE, PUTATIVE (AFU_ORTHOLOGUE AFUA_2G14860)-RELATED"/>
    <property type="match status" value="1"/>
</dbReference>
<protein>
    <submittedName>
        <fullName evidence="2">Alpha/beta hydrolase</fullName>
    </submittedName>
</protein>